<comment type="similarity">
    <text evidence="1 2">Belongs to the TelA family.</text>
</comment>
<dbReference type="RefSeq" id="WP_000609386.1">
    <property type="nucleotide sequence ID" value="NC_024983.1"/>
</dbReference>
<gene>
    <name evidence="3" type="ORF">A3V89_18100</name>
</gene>
<dbReference type="AlphaFoldDB" id="A0A077W6M6"/>
<protein>
    <submittedName>
        <fullName evidence="3">Toxic anion resistance protein</fullName>
    </submittedName>
</protein>
<dbReference type="Pfam" id="PF05816">
    <property type="entry name" value="TelA"/>
    <property type="match status" value="1"/>
</dbReference>
<comment type="caution">
    <text evidence="3">The sequence shown here is derived from an EMBL/GenBank/DDBJ whole genome shotgun (WGS) entry which is preliminary data.</text>
</comment>
<proteinExistence type="inferred from homology"/>
<dbReference type="InterPro" id="IPR008863">
    <property type="entry name" value="Toxic_anion-R_TelA"/>
</dbReference>
<evidence type="ECO:0000313" key="3">
    <source>
        <dbReference type="EMBL" id="EDA7614677.1"/>
    </source>
</evidence>
<evidence type="ECO:0000256" key="1">
    <source>
        <dbReference type="ARBA" id="ARBA00005541"/>
    </source>
</evidence>
<evidence type="ECO:0000256" key="2">
    <source>
        <dbReference type="PIRNR" id="PIRNR026508"/>
    </source>
</evidence>
<name>A0A077W6M6_SALTM</name>
<dbReference type="PANTHER" id="PTHR38432">
    <property type="entry name" value="TELA-LIKE PROTEIN SAOUHSC_01408"/>
    <property type="match status" value="1"/>
</dbReference>
<dbReference type="EMBL" id="AALLDS010000027">
    <property type="protein sequence ID" value="EDA7614677.1"/>
    <property type="molecule type" value="Genomic_DNA"/>
</dbReference>
<dbReference type="PIRSF" id="PIRSF026508">
    <property type="entry name" value="TelA"/>
    <property type="match status" value="1"/>
</dbReference>
<organism evidence="3">
    <name type="scientific">Salmonella typhimurium</name>
    <dbReference type="NCBI Taxonomy" id="90371"/>
    <lineage>
        <taxon>Bacteria</taxon>
        <taxon>Pseudomonadati</taxon>
        <taxon>Pseudomonadota</taxon>
        <taxon>Gammaproteobacteria</taxon>
        <taxon>Enterobacterales</taxon>
        <taxon>Enterobacteriaceae</taxon>
        <taxon>Salmonella</taxon>
    </lineage>
</organism>
<sequence>MINNLTTKTEVVAFTLTSAELEKFGLNEQDEQEIKAVAECINADDPGTVYRFGRAMGENTANYADSLLEQIRNKDLDEAGSKLTEIINLARNVNISNLTESRSNLPVIGPLLDKIRTRGKNFAAQFESTREQIDALVSEVSVTQNSLGSNNISLQQMFDEVVKEHHLTGVHIAAGKLRLGELQLKAENLRANVGNNPAKFQEVSDLDTLIANLEKRIGDLVVSQQSAMQVLPMVRIIQANNQSLIDKFHSVKEVTVPNFKRQFLLAISLNGQRNAVNLANDIDNANNELLRSNAKLLHRNAVETMKANQRLVIDISTLKEVQDTLIQTVGDVVKIQREGAIKLRETEKQVLAMRENLRTRLTQKGVDHGA</sequence>
<dbReference type="PANTHER" id="PTHR38432:SF1">
    <property type="entry name" value="TELA-LIKE PROTEIN SAOUHSC_01408"/>
    <property type="match status" value="1"/>
</dbReference>
<accession>A0A077W6M6</accession>
<reference evidence="3" key="1">
    <citation type="submission" date="2018-07" db="EMBL/GenBank/DDBJ databases">
        <authorList>
            <person name="Ashton P.M."/>
            <person name="Dallman T."/>
            <person name="Nair S."/>
            <person name="De Pinna E."/>
            <person name="Peters T."/>
            <person name="Grant K."/>
        </authorList>
    </citation>
    <scope>NUCLEOTIDE SEQUENCE</scope>
    <source>
        <strain evidence="3">116039</strain>
    </source>
</reference>